<dbReference type="InterPro" id="IPR005119">
    <property type="entry name" value="LysR_subst-bd"/>
</dbReference>
<evidence type="ECO:0000256" key="4">
    <source>
        <dbReference type="ARBA" id="ARBA00023163"/>
    </source>
</evidence>
<dbReference type="Gene3D" id="3.40.190.290">
    <property type="match status" value="1"/>
</dbReference>
<gene>
    <name evidence="6" type="ORF">E1B25_07820</name>
</gene>
<dbReference type="Proteomes" id="UP000294662">
    <property type="component" value="Unassembled WGS sequence"/>
</dbReference>
<dbReference type="GO" id="GO:0003700">
    <property type="term" value="F:DNA-binding transcription factor activity"/>
    <property type="evidence" value="ECO:0007669"/>
    <property type="project" value="InterPro"/>
</dbReference>
<name>A0A4R5EVR5_9RHOB</name>
<keyword evidence="2" id="KW-0805">Transcription regulation</keyword>
<dbReference type="InterPro" id="IPR000847">
    <property type="entry name" value="LysR_HTH_N"/>
</dbReference>
<evidence type="ECO:0000256" key="2">
    <source>
        <dbReference type="ARBA" id="ARBA00023015"/>
    </source>
</evidence>
<organism evidence="6 7">
    <name type="scientific">Antarcticimicrobium sediminis</name>
    <dbReference type="NCBI Taxonomy" id="2546227"/>
    <lineage>
        <taxon>Bacteria</taxon>
        <taxon>Pseudomonadati</taxon>
        <taxon>Pseudomonadota</taxon>
        <taxon>Alphaproteobacteria</taxon>
        <taxon>Rhodobacterales</taxon>
        <taxon>Paracoccaceae</taxon>
        <taxon>Antarcticimicrobium</taxon>
    </lineage>
</organism>
<dbReference type="GO" id="GO:0005829">
    <property type="term" value="C:cytosol"/>
    <property type="evidence" value="ECO:0007669"/>
    <property type="project" value="TreeGrafter"/>
</dbReference>
<evidence type="ECO:0000256" key="3">
    <source>
        <dbReference type="ARBA" id="ARBA00023125"/>
    </source>
</evidence>
<dbReference type="SUPFAM" id="SSF53850">
    <property type="entry name" value="Periplasmic binding protein-like II"/>
    <property type="match status" value="1"/>
</dbReference>
<comment type="caution">
    <text evidence="6">The sequence shown here is derived from an EMBL/GenBank/DDBJ whole genome shotgun (WGS) entry which is preliminary data.</text>
</comment>
<comment type="similarity">
    <text evidence="1">Belongs to the LysR transcriptional regulatory family.</text>
</comment>
<dbReference type="PROSITE" id="PS50931">
    <property type="entry name" value="HTH_LYSR"/>
    <property type="match status" value="1"/>
</dbReference>
<reference evidence="6 7" key="1">
    <citation type="submission" date="2019-03" db="EMBL/GenBank/DDBJ databases">
        <authorList>
            <person name="Zhang S."/>
        </authorList>
    </citation>
    <scope>NUCLEOTIDE SEQUENCE [LARGE SCALE GENOMIC DNA]</scope>
    <source>
        <strain evidence="6 7">S4J41</strain>
    </source>
</reference>
<evidence type="ECO:0000256" key="1">
    <source>
        <dbReference type="ARBA" id="ARBA00009437"/>
    </source>
</evidence>
<dbReference type="RefSeq" id="WP_132828213.1">
    <property type="nucleotide sequence ID" value="NZ_SMFP01000004.1"/>
</dbReference>
<dbReference type="SUPFAM" id="SSF46785">
    <property type="entry name" value="Winged helix' DNA-binding domain"/>
    <property type="match status" value="1"/>
</dbReference>
<dbReference type="Pfam" id="PF00126">
    <property type="entry name" value="HTH_1"/>
    <property type="match status" value="1"/>
</dbReference>
<keyword evidence="7" id="KW-1185">Reference proteome</keyword>
<dbReference type="InterPro" id="IPR050950">
    <property type="entry name" value="HTH-type_LysR_regulators"/>
</dbReference>
<dbReference type="GO" id="GO:0003677">
    <property type="term" value="F:DNA binding"/>
    <property type="evidence" value="ECO:0007669"/>
    <property type="project" value="UniProtKB-KW"/>
</dbReference>
<feature type="domain" description="HTH lysR-type" evidence="5">
    <location>
        <begin position="1"/>
        <end position="58"/>
    </location>
</feature>
<dbReference type="CDD" id="cd05466">
    <property type="entry name" value="PBP2_LTTR_substrate"/>
    <property type="match status" value="1"/>
</dbReference>
<dbReference type="PRINTS" id="PR00039">
    <property type="entry name" value="HTHLYSR"/>
</dbReference>
<dbReference type="InterPro" id="IPR036388">
    <property type="entry name" value="WH-like_DNA-bd_sf"/>
</dbReference>
<proteinExistence type="inferred from homology"/>
<dbReference type="FunFam" id="1.10.10.10:FF:000001">
    <property type="entry name" value="LysR family transcriptional regulator"/>
    <property type="match status" value="1"/>
</dbReference>
<dbReference type="Pfam" id="PF03466">
    <property type="entry name" value="LysR_substrate"/>
    <property type="match status" value="1"/>
</dbReference>
<dbReference type="PANTHER" id="PTHR30419">
    <property type="entry name" value="HTH-TYPE TRANSCRIPTIONAL REGULATOR YBHD"/>
    <property type="match status" value="1"/>
</dbReference>
<evidence type="ECO:0000259" key="5">
    <source>
        <dbReference type="PROSITE" id="PS50931"/>
    </source>
</evidence>
<keyword evidence="3" id="KW-0238">DNA-binding</keyword>
<dbReference type="InterPro" id="IPR036390">
    <property type="entry name" value="WH_DNA-bd_sf"/>
</dbReference>
<dbReference type="OrthoDB" id="8479357at2"/>
<dbReference type="EMBL" id="SMFP01000004">
    <property type="protein sequence ID" value="TDE38920.1"/>
    <property type="molecule type" value="Genomic_DNA"/>
</dbReference>
<evidence type="ECO:0000313" key="7">
    <source>
        <dbReference type="Proteomes" id="UP000294662"/>
    </source>
</evidence>
<dbReference type="Gene3D" id="1.10.10.10">
    <property type="entry name" value="Winged helix-like DNA-binding domain superfamily/Winged helix DNA-binding domain"/>
    <property type="match status" value="1"/>
</dbReference>
<accession>A0A4R5EVR5</accession>
<sequence length="308" mass="33235">MDIRIYSGFVTAAELANITLAAQRLNITQSALSRQIRGLEESLGLRLFEKSGRNIRLTAAGEALLSKVNGVLVADRDLRSFADDLARSQSGLLKIGACSQLIERYLPRFLGEWRLANPGIDVRLEDGGGPELAEKLQAGTVNLTISAMPTAALDPFEAVRLGELGFLAVATPDFLPDTRGPIEIADLLEGPILTLNGRHASREVFDAACRLSGMVPRILMESTSPHTLFAMAEGGNGIAVVPSSASLAGRSLVSRPITLRGEPIRFDICAMTDSRAALPSYGRRFIESLRDHILMEENSALRGHLHIV</sequence>
<evidence type="ECO:0000313" key="6">
    <source>
        <dbReference type="EMBL" id="TDE38920.1"/>
    </source>
</evidence>
<keyword evidence="4" id="KW-0804">Transcription</keyword>
<protein>
    <submittedName>
        <fullName evidence="6">LysR family transcriptional regulator</fullName>
    </submittedName>
</protein>
<dbReference type="AlphaFoldDB" id="A0A4R5EVR5"/>